<dbReference type="Pfam" id="PF08208">
    <property type="entry name" value="RNA_polI_A34"/>
    <property type="match status" value="1"/>
</dbReference>
<protein>
    <submittedName>
        <fullName evidence="2">CD3e molecule, epsilon associated protein</fullName>
    </submittedName>
</protein>
<gene>
    <name evidence="2" type="ORF">XNOV1_A036158</name>
</gene>
<dbReference type="GO" id="GO:0006360">
    <property type="term" value="P:transcription by RNA polymerase I"/>
    <property type="evidence" value="ECO:0007669"/>
    <property type="project" value="InterPro"/>
</dbReference>
<evidence type="ECO:0000313" key="3">
    <source>
        <dbReference type="Proteomes" id="UP001178508"/>
    </source>
</evidence>
<reference evidence="2" key="1">
    <citation type="submission" date="2023-08" db="EMBL/GenBank/DDBJ databases">
        <authorList>
            <person name="Alioto T."/>
            <person name="Alioto T."/>
            <person name="Gomez Garrido J."/>
        </authorList>
    </citation>
    <scope>NUCLEOTIDE SEQUENCE</scope>
</reference>
<dbReference type="PANTHER" id="PTHR15484">
    <property type="entry name" value="DNA-DIRECTED RNA POLYMERASE I SUBUNIT RPA34"/>
    <property type="match status" value="1"/>
</dbReference>
<feature type="region of interest" description="Disordered" evidence="1">
    <location>
        <begin position="179"/>
        <end position="314"/>
    </location>
</feature>
<dbReference type="Gene3D" id="6.20.250.70">
    <property type="match status" value="1"/>
</dbReference>
<feature type="compositionally biased region" description="Basic and acidic residues" evidence="1">
    <location>
        <begin position="21"/>
        <end position="34"/>
    </location>
</feature>
<sequence>MPKDISSSEDEADSPTLSTKSPEKQKESDKKSTKFECPADFVSFCHKPCSSTLTESLRNNESELWLIKAPANFNPECFSSMKVPLSGLRTMKVRVAAGGEQTRSSKQIYSVLASTHASSDLCLLTSDKQESGRAAFGPAFCGVLNICESYGDSSTNQAPQVIPATPAPSIPPGLRQRFHPFGSRTPTLTCKAKREADGQAEEDEGQTKKKKRKKEKGVKAERADEEEVKIKEEPVAETQEELMMEVSDAVEEKRKKKKKKKDREREEEGVEHSMMVNMEEITVKSEPVDTLYGDVVDGSGKKKKKKKKNKTDDD</sequence>
<dbReference type="Proteomes" id="UP001178508">
    <property type="component" value="Chromosome 10"/>
</dbReference>
<dbReference type="GO" id="GO:0003723">
    <property type="term" value="F:RNA binding"/>
    <property type="evidence" value="ECO:0007669"/>
    <property type="project" value="TreeGrafter"/>
</dbReference>
<feature type="compositionally biased region" description="Basic residues" evidence="1">
    <location>
        <begin position="301"/>
        <end position="314"/>
    </location>
</feature>
<dbReference type="PANTHER" id="PTHR15484:SF8">
    <property type="entry name" value="DNA-DIRECTED RNA POLYMERASE I SUBUNIT RPA34"/>
    <property type="match status" value="1"/>
</dbReference>
<evidence type="ECO:0000313" key="2">
    <source>
        <dbReference type="EMBL" id="CAJ1064899.1"/>
    </source>
</evidence>
<proteinExistence type="predicted"/>
<feature type="region of interest" description="Disordered" evidence="1">
    <location>
        <begin position="1"/>
        <end position="34"/>
    </location>
</feature>
<dbReference type="EMBL" id="OY660873">
    <property type="protein sequence ID" value="CAJ1064899.1"/>
    <property type="molecule type" value="Genomic_DNA"/>
</dbReference>
<feature type="compositionally biased region" description="Basic and acidic residues" evidence="1">
    <location>
        <begin position="217"/>
        <end position="234"/>
    </location>
</feature>
<accession>A0AAV1FWK3</accession>
<evidence type="ECO:0000256" key="1">
    <source>
        <dbReference type="SAM" id="MobiDB-lite"/>
    </source>
</evidence>
<name>A0AAV1FWK3_XYRNO</name>
<dbReference type="AlphaFoldDB" id="A0AAV1FWK3"/>
<keyword evidence="3" id="KW-1185">Reference proteome</keyword>
<dbReference type="InterPro" id="IPR013240">
    <property type="entry name" value="DNA-dir_RNA_pol1_su_RPA34"/>
</dbReference>
<organism evidence="2 3">
    <name type="scientific">Xyrichtys novacula</name>
    <name type="common">Pearly razorfish</name>
    <name type="synonym">Hemipteronotus novacula</name>
    <dbReference type="NCBI Taxonomy" id="13765"/>
    <lineage>
        <taxon>Eukaryota</taxon>
        <taxon>Metazoa</taxon>
        <taxon>Chordata</taxon>
        <taxon>Craniata</taxon>
        <taxon>Vertebrata</taxon>
        <taxon>Euteleostomi</taxon>
        <taxon>Actinopterygii</taxon>
        <taxon>Neopterygii</taxon>
        <taxon>Teleostei</taxon>
        <taxon>Neoteleostei</taxon>
        <taxon>Acanthomorphata</taxon>
        <taxon>Eupercaria</taxon>
        <taxon>Labriformes</taxon>
        <taxon>Labridae</taxon>
        <taxon>Xyrichtys</taxon>
    </lineage>
</organism>
<dbReference type="GO" id="GO:0005736">
    <property type="term" value="C:RNA polymerase I complex"/>
    <property type="evidence" value="ECO:0007669"/>
    <property type="project" value="TreeGrafter"/>
</dbReference>